<evidence type="ECO:0000256" key="1">
    <source>
        <dbReference type="SAM" id="MobiDB-lite"/>
    </source>
</evidence>
<dbReference type="RefSeq" id="WP_076956967.1">
    <property type="nucleotide sequence ID" value="NZ_MLCO01000069.1"/>
</dbReference>
<sequence length="123" mass="13291">MSNAITSSDSIELTDSNGRKITYRELGVFEDAMMRKAAGIHSGNELYMRYAMIACGIRAIDGQPRPMPVNERSIDAAIKEMGDEGFFAFVKHVQGQLATEEGEPGAIANDADHAAKQGASLKK</sequence>
<dbReference type="EMBL" id="MLCO01000069">
    <property type="protein sequence ID" value="ONG55741.1"/>
    <property type="molecule type" value="Genomic_DNA"/>
</dbReference>
<name>A0A1V2H4Q5_9PROT</name>
<comment type="caution">
    <text evidence="2">The sequence shown here is derived from an EMBL/GenBank/DDBJ whole genome shotgun (WGS) entry which is preliminary data.</text>
</comment>
<dbReference type="AlphaFoldDB" id="A0A1V2H4Q5"/>
<proteinExistence type="predicted"/>
<gene>
    <name evidence="2" type="ORF">BKE38_08725</name>
</gene>
<dbReference type="OrthoDB" id="7273738at2"/>
<evidence type="ECO:0000313" key="3">
    <source>
        <dbReference type="Proteomes" id="UP000188879"/>
    </source>
</evidence>
<keyword evidence="3" id="KW-1185">Reference proteome</keyword>
<evidence type="ECO:0000313" key="2">
    <source>
        <dbReference type="EMBL" id="ONG55741.1"/>
    </source>
</evidence>
<accession>A0A1V2H4Q5</accession>
<dbReference type="Proteomes" id="UP000188879">
    <property type="component" value="Unassembled WGS sequence"/>
</dbReference>
<reference evidence="2 3" key="1">
    <citation type="submission" date="2016-10" db="EMBL/GenBank/DDBJ databases">
        <title>Draft Genome sequence of Roseomonas sp. strain M3.</title>
        <authorList>
            <person name="Subhash Y."/>
            <person name="Lee S."/>
        </authorList>
    </citation>
    <scope>NUCLEOTIDE SEQUENCE [LARGE SCALE GENOMIC DNA]</scope>
    <source>
        <strain evidence="2 3">M3</strain>
    </source>
</reference>
<organism evidence="2 3">
    <name type="scientific">Teichococcus deserti</name>
    <dbReference type="NCBI Taxonomy" id="1817963"/>
    <lineage>
        <taxon>Bacteria</taxon>
        <taxon>Pseudomonadati</taxon>
        <taxon>Pseudomonadota</taxon>
        <taxon>Alphaproteobacteria</taxon>
        <taxon>Acetobacterales</taxon>
        <taxon>Roseomonadaceae</taxon>
        <taxon>Roseomonas</taxon>
    </lineage>
</organism>
<feature type="region of interest" description="Disordered" evidence="1">
    <location>
        <begin position="100"/>
        <end position="123"/>
    </location>
</feature>
<protein>
    <submittedName>
        <fullName evidence="2">Uncharacterized protein</fullName>
    </submittedName>
</protein>